<evidence type="ECO:0000313" key="1">
    <source>
        <dbReference type="EMBL" id="GGC46866.1"/>
    </source>
</evidence>
<reference evidence="2" key="1">
    <citation type="journal article" date="2019" name="Int. J. Syst. Evol. Microbiol.">
        <title>The Global Catalogue of Microorganisms (GCM) 10K type strain sequencing project: providing services to taxonomists for standard genome sequencing and annotation.</title>
        <authorList>
            <consortium name="The Broad Institute Genomics Platform"/>
            <consortium name="The Broad Institute Genome Sequencing Center for Infectious Disease"/>
            <person name="Wu L."/>
            <person name="Ma J."/>
        </authorList>
    </citation>
    <scope>NUCLEOTIDE SEQUENCE [LARGE SCALE GENOMIC DNA]</scope>
    <source>
        <strain evidence="2">CGMCC 1.15342</strain>
    </source>
</reference>
<dbReference type="EMBL" id="BMIK01000025">
    <property type="protein sequence ID" value="GGC46866.1"/>
    <property type="molecule type" value="Genomic_DNA"/>
</dbReference>
<keyword evidence="2" id="KW-1185">Reference proteome</keyword>
<proteinExistence type="predicted"/>
<protein>
    <submittedName>
        <fullName evidence="1">Uncharacterized protein</fullName>
    </submittedName>
</protein>
<dbReference type="Proteomes" id="UP000597338">
    <property type="component" value="Unassembled WGS sequence"/>
</dbReference>
<name>A0ABQ1MTW7_9SPHI</name>
<sequence>MFIPMNQFQNCIGTFAVAMVLVACGGGNRNNNHPLQDSTASVSQSLLPNDHLLIPGKSVGRFLIGDADSTIFAELGKPDFGDAAMGKAVSIWYPNGKRNQPLSIFTSRDMGNDETARIKQIRVTSPDFQTVQSIGVGSSLREISDIYPLQIVETYDRDGQTYTVYNANEGAAFEVDAAYRCVAIIIHETGATIPTYLPLHPTSTPDPG</sequence>
<comment type="caution">
    <text evidence="1">The sequence shown here is derived from an EMBL/GenBank/DDBJ whole genome shotgun (WGS) entry which is preliminary data.</text>
</comment>
<gene>
    <name evidence="1" type="ORF">GCM10011386_43810</name>
</gene>
<accession>A0ABQ1MTW7</accession>
<organism evidence="1 2">
    <name type="scientific">Parapedobacter defluvii</name>
    <dbReference type="NCBI Taxonomy" id="2045106"/>
    <lineage>
        <taxon>Bacteria</taxon>
        <taxon>Pseudomonadati</taxon>
        <taxon>Bacteroidota</taxon>
        <taxon>Sphingobacteriia</taxon>
        <taxon>Sphingobacteriales</taxon>
        <taxon>Sphingobacteriaceae</taxon>
        <taxon>Parapedobacter</taxon>
    </lineage>
</organism>
<evidence type="ECO:0000313" key="2">
    <source>
        <dbReference type="Proteomes" id="UP000597338"/>
    </source>
</evidence>